<accession>A0ABD6EI17</accession>
<evidence type="ECO:0000313" key="2">
    <source>
        <dbReference type="Proteomes" id="UP001608902"/>
    </source>
</evidence>
<name>A0ABD6EI17_9BILA</name>
<dbReference type="AlphaFoldDB" id="A0ABD6EI17"/>
<evidence type="ECO:0000313" key="1">
    <source>
        <dbReference type="EMBL" id="MFH4979386.1"/>
    </source>
</evidence>
<gene>
    <name evidence="1" type="ORF">AB6A40_006095</name>
</gene>
<organism evidence="1 2">
    <name type="scientific">Gnathostoma spinigerum</name>
    <dbReference type="NCBI Taxonomy" id="75299"/>
    <lineage>
        <taxon>Eukaryota</taxon>
        <taxon>Metazoa</taxon>
        <taxon>Ecdysozoa</taxon>
        <taxon>Nematoda</taxon>
        <taxon>Chromadorea</taxon>
        <taxon>Rhabditida</taxon>
        <taxon>Spirurina</taxon>
        <taxon>Gnathostomatomorpha</taxon>
        <taxon>Gnathostomatoidea</taxon>
        <taxon>Gnathostomatidae</taxon>
        <taxon>Gnathostoma</taxon>
    </lineage>
</organism>
<reference evidence="1 2" key="1">
    <citation type="submission" date="2024-08" db="EMBL/GenBank/DDBJ databases">
        <title>Gnathostoma spinigerum genome.</title>
        <authorList>
            <person name="Gonzalez-Bertolin B."/>
            <person name="Monzon S."/>
            <person name="Zaballos A."/>
            <person name="Jimenez P."/>
            <person name="Dekumyoy P."/>
            <person name="Varona S."/>
            <person name="Cuesta I."/>
            <person name="Sumanam S."/>
            <person name="Adisakwattana P."/>
            <person name="Gasser R.B."/>
            <person name="Hernandez-Gonzalez A."/>
            <person name="Young N.D."/>
            <person name="Perteguer M.J."/>
        </authorList>
    </citation>
    <scope>NUCLEOTIDE SEQUENCE [LARGE SCALE GENOMIC DNA]</scope>
    <source>
        <strain evidence="1">AL3</strain>
        <tissue evidence="1">Liver</tissue>
    </source>
</reference>
<dbReference type="Proteomes" id="UP001608902">
    <property type="component" value="Unassembled WGS sequence"/>
</dbReference>
<comment type="caution">
    <text evidence="1">The sequence shown here is derived from an EMBL/GenBank/DDBJ whole genome shotgun (WGS) entry which is preliminary data.</text>
</comment>
<dbReference type="EMBL" id="JBGFUD010004131">
    <property type="protein sequence ID" value="MFH4979386.1"/>
    <property type="molecule type" value="Genomic_DNA"/>
</dbReference>
<proteinExistence type="predicted"/>
<protein>
    <submittedName>
        <fullName evidence="1">Uncharacterized protein</fullName>
    </submittedName>
</protein>
<sequence length="214" mass="23902">MRSRSIVFRESGRLENIKEKFGCVQASGPSCVDPLLKSLSITKLDVDATWEFPNGLPAVVQNNLTDGNGTHNIPKRAQFIFNSNDEAGNVPSFRTTFLWRSYITMNEKKSVECYSALHITSNLNQSSVVLQTVIWLIVVDALTDGSGTCFQQLHTYSDTANRRNTGDNKLIRSICSLCQTVCIERKRTNPNRHLSNVDSPMTVGWLNNFVNVDG</sequence>
<keyword evidence="2" id="KW-1185">Reference proteome</keyword>